<dbReference type="CDD" id="cd12821">
    <property type="entry name" value="EcCorA_ZntB-like"/>
    <property type="match status" value="1"/>
</dbReference>
<evidence type="ECO:0000256" key="4">
    <source>
        <dbReference type="ARBA" id="ARBA00022475"/>
    </source>
</evidence>
<keyword evidence="6 8" id="KW-1133">Transmembrane helix</keyword>
<sequence>MEHTFNGGKWSWHELNHTQMDRAAEFAKQYPSYGKWARAAKENRTNHLQMDTSEEGKETIWGSLVYYQDVEEKEERHVFHFYLMRTCLITDQLDLSLLDGVDENVMKKKMNKADCPIEGFIVMIGDLIQHFLGKIDAFEVRLRDLLWRIKEKNNIDILDETTKNRHELLIWKNLIIPLFEIQYGLEETFGSEISKGIHFQRARKRMERARMLVNEYDKELAAMVELENTVSAHRGNEIMKTLTVLTTLFTPVAAWGAVWGMNFRNMPELDWKFGYVFSWGIIGLTTLILYVYLLKKGWMGDILRGKRKDSFFK</sequence>
<comment type="similarity">
    <text evidence="2">Belongs to the CorA metal ion transporter (MIT) (TC 1.A.35) family.</text>
</comment>
<evidence type="ECO:0000256" key="5">
    <source>
        <dbReference type="ARBA" id="ARBA00022692"/>
    </source>
</evidence>
<dbReference type="InterPro" id="IPR045863">
    <property type="entry name" value="CorA_TM1_TM2"/>
</dbReference>
<gene>
    <name evidence="9" type="ORF">QYG89_05595</name>
</gene>
<name>A0ABW8I7N0_9BACI</name>
<feature type="transmembrane region" description="Helical" evidence="8">
    <location>
        <begin position="273"/>
        <end position="294"/>
    </location>
</feature>
<keyword evidence="3" id="KW-0813">Transport</keyword>
<dbReference type="SUPFAM" id="SSF143865">
    <property type="entry name" value="CorA soluble domain-like"/>
    <property type="match status" value="1"/>
</dbReference>
<accession>A0ABW8I7N0</accession>
<evidence type="ECO:0000256" key="1">
    <source>
        <dbReference type="ARBA" id="ARBA00004651"/>
    </source>
</evidence>
<dbReference type="RefSeq" id="WP_404315417.1">
    <property type="nucleotide sequence ID" value="NZ_JAUIYO010000002.1"/>
</dbReference>
<dbReference type="Proteomes" id="UP001619911">
    <property type="component" value="Unassembled WGS sequence"/>
</dbReference>
<feature type="transmembrane region" description="Helical" evidence="8">
    <location>
        <begin position="242"/>
        <end position="261"/>
    </location>
</feature>
<keyword evidence="5 8" id="KW-0812">Transmembrane</keyword>
<comment type="caution">
    <text evidence="9">The sequence shown here is derived from an EMBL/GenBank/DDBJ whole genome shotgun (WGS) entry which is preliminary data.</text>
</comment>
<protein>
    <submittedName>
        <fullName evidence="9">Magnesium transporter CorA family protein</fullName>
    </submittedName>
</protein>
<dbReference type="InterPro" id="IPR045861">
    <property type="entry name" value="CorA_cytoplasmic_dom"/>
</dbReference>
<organism evidence="9 10">
    <name type="scientific">Bacillus lumedeiriae</name>
    <dbReference type="NCBI Taxonomy" id="3058829"/>
    <lineage>
        <taxon>Bacteria</taxon>
        <taxon>Bacillati</taxon>
        <taxon>Bacillota</taxon>
        <taxon>Bacilli</taxon>
        <taxon>Bacillales</taxon>
        <taxon>Bacillaceae</taxon>
        <taxon>Bacillus</taxon>
    </lineage>
</organism>
<keyword evidence="10" id="KW-1185">Reference proteome</keyword>
<evidence type="ECO:0000256" key="7">
    <source>
        <dbReference type="ARBA" id="ARBA00023136"/>
    </source>
</evidence>
<dbReference type="PANTHER" id="PTHR46494:SF2">
    <property type="entry name" value="MAGNESIUM TRANSPORT PROTEIN CORA"/>
    <property type="match status" value="1"/>
</dbReference>
<evidence type="ECO:0000256" key="6">
    <source>
        <dbReference type="ARBA" id="ARBA00022989"/>
    </source>
</evidence>
<dbReference type="SUPFAM" id="SSF144083">
    <property type="entry name" value="Magnesium transport protein CorA, transmembrane region"/>
    <property type="match status" value="1"/>
</dbReference>
<evidence type="ECO:0000313" key="9">
    <source>
        <dbReference type="EMBL" id="MFK2825158.1"/>
    </source>
</evidence>
<dbReference type="Gene3D" id="1.20.58.340">
    <property type="entry name" value="Magnesium transport protein CorA, transmembrane region"/>
    <property type="match status" value="2"/>
</dbReference>
<keyword evidence="4" id="KW-1003">Cell membrane</keyword>
<evidence type="ECO:0000256" key="3">
    <source>
        <dbReference type="ARBA" id="ARBA00022448"/>
    </source>
</evidence>
<evidence type="ECO:0000313" key="10">
    <source>
        <dbReference type="Proteomes" id="UP001619911"/>
    </source>
</evidence>
<evidence type="ECO:0000256" key="8">
    <source>
        <dbReference type="SAM" id="Phobius"/>
    </source>
</evidence>
<dbReference type="Pfam" id="PF01544">
    <property type="entry name" value="CorA"/>
    <property type="match status" value="1"/>
</dbReference>
<dbReference type="InterPro" id="IPR002523">
    <property type="entry name" value="MgTranspt_CorA/ZnTranspt_ZntB"/>
</dbReference>
<dbReference type="PANTHER" id="PTHR46494">
    <property type="entry name" value="CORA FAMILY METAL ION TRANSPORTER (EUROFUNG)"/>
    <property type="match status" value="1"/>
</dbReference>
<reference evidence="9 10" key="1">
    <citation type="submission" date="2023-07" db="EMBL/GenBank/DDBJ databases">
        <title>Bacillus lucianemedeirus sp. nov, a new species isolated from an immunobiological production facility.</title>
        <authorList>
            <person name="Costa L.V."/>
            <person name="Miranda R.V.S.L."/>
            <person name="Brandao M.L.L."/>
            <person name="Reis C.M.F."/>
            <person name="Frazao A.M."/>
            <person name="Cruz F.V."/>
            <person name="Baio P.V.P."/>
            <person name="Veras J.F.C."/>
            <person name="Ramos J.N."/>
            <person name="Vieira V."/>
        </authorList>
    </citation>
    <scope>NUCLEOTIDE SEQUENCE [LARGE SCALE GENOMIC DNA]</scope>
    <source>
        <strain evidence="9 10">B190/17</strain>
    </source>
</reference>
<evidence type="ECO:0000256" key="2">
    <source>
        <dbReference type="ARBA" id="ARBA00009765"/>
    </source>
</evidence>
<keyword evidence="7 8" id="KW-0472">Membrane</keyword>
<proteinExistence type="inferred from homology"/>
<dbReference type="EMBL" id="JAUIYO010000002">
    <property type="protein sequence ID" value="MFK2825158.1"/>
    <property type="molecule type" value="Genomic_DNA"/>
</dbReference>
<comment type="subcellular location">
    <subcellularLocation>
        <location evidence="1">Cell membrane</location>
        <topology evidence="1">Multi-pass membrane protein</topology>
    </subcellularLocation>
</comment>